<dbReference type="RefSeq" id="WP_039287745.1">
    <property type="nucleotide sequence ID" value="NZ_JTDI01000006.1"/>
</dbReference>
<dbReference type="SUPFAM" id="SSF51735">
    <property type="entry name" value="NAD(P)-binding Rossmann-fold domains"/>
    <property type="match status" value="1"/>
</dbReference>
<name>A0A0B1ZL94_9SPHN</name>
<evidence type="ECO:0000313" key="3">
    <source>
        <dbReference type="EMBL" id="KHK90035.1"/>
    </source>
</evidence>
<dbReference type="EMBL" id="JTDI01000006">
    <property type="protein sequence ID" value="KHK90035.1"/>
    <property type="molecule type" value="Genomic_DNA"/>
</dbReference>
<dbReference type="InterPro" id="IPR001509">
    <property type="entry name" value="Epimerase_deHydtase"/>
</dbReference>
<keyword evidence="1" id="KW-0520">NAD</keyword>
<dbReference type="InterPro" id="IPR036291">
    <property type="entry name" value="NAD(P)-bd_dom_sf"/>
</dbReference>
<dbReference type="OrthoDB" id="9801785at2"/>
<dbReference type="PANTHER" id="PTHR43574">
    <property type="entry name" value="EPIMERASE-RELATED"/>
    <property type="match status" value="1"/>
</dbReference>
<protein>
    <submittedName>
        <fullName evidence="3">Protein CapI</fullName>
    </submittedName>
</protein>
<accession>A0A0B1ZL94</accession>
<organism evidence="3 4">
    <name type="scientific">Novosphingobium malaysiense</name>
    <dbReference type="NCBI Taxonomy" id="1348853"/>
    <lineage>
        <taxon>Bacteria</taxon>
        <taxon>Pseudomonadati</taxon>
        <taxon>Pseudomonadota</taxon>
        <taxon>Alphaproteobacteria</taxon>
        <taxon>Sphingomonadales</taxon>
        <taxon>Sphingomonadaceae</taxon>
        <taxon>Novosphingobium</taxon>
    </lineage>
</organism>
<comment type="caution">
    <text evidence="3">The sequence shown here is derived from an EMBL/GenBank/DDBJ whole genome shotgun (WGS) entry which is preliminary data.</text>
</comment>
<evidence type="ECO:0000259" key="2">
    <source>
        <dbReference type="Pfam" id="PF01370"/>
    </source>
</evidence>
<proteinExistence type="predicted"/>
<dbReference type="Proteomes" id="UP000031057">
    <property type="component" value="Unassembled WGS sequence"/>
</dbReference>
<dbReference type="PRINTS" id="PR01713">
    <property type="entry name" value="NUCEPIMERASE"/>
</dbReference>
<evidence type="ECO:0000313" key="4">
    <source>
        <dbReference type="Proteomes" id="UP000031057"/>
    </source>
</evidence>
<sequence length="337" mass="37021">MDGQDSAILVTGAAGFIGAAVSEALMARGQPVVGIDNMNDYYPVSLKRARLERIAARYGNLFQFREVDFADMDALTSAMADQSLAGIVHLGAQAGVRYSLENPQAYVASNLAGHVNMLELARAREVGHMVYASSSSVYGGNAKLPFAVEDRADHPVSLYAATKKADELMSETYAHLFRIPLTGLRFFTVYGPWGRPDMAMWKFTDRILSDRPIDVYNHGEMHRDFTYIDDIVGGVLACLDRPPADDGEEKAGGSVKPHALYNIGNNRSEHLMRLIEVLEDACGRKAQLDLLPMQPGDVPATYADIAALTRDTGYAPSTPIEEGVPRFVDWFRAYHSR</sequence>
<dbReference type="Pfam" id="PF01370">
    <property type="entry name" value="Epimerase"/>
    <property type="match status" value="1"/>
</dbReference>
<evidence type="ECO:0000256" key="1">
    <source>
        <dbReference type="ARBA" id="ARBA00023027"/>
    </source>
</evidence>
<dbReference type="Gene3D" id="3.40.50.720">
    <property type="entry name" value="NAD(P)-binding Rossmann-like Domain"/>
    <property type="match status" value="1"/>
</dbReference>
<dbReference type="AlphaFoldDB" id="A0A0B1ZL94"/>
<keyword evidence="4" id="KW-1185">Reference proteome</keyword>
<dbReference type="STRING" id="1348853.LK12_19350"/>
<reference evidence="3 4" key="1">
    <citation type="submission" date="2014-10" db="EMBL/GenBank/DDBJ databases">
        <title>Genome sequence of Novosphingobium malaysiense MUSC 273(T).</title>
        <authorList>
            <person name="Lee L.-H."/>
        </authorList>
    </citation>
    <scope>NUCLEOTIDE SEQUENCE [LARGE SCALE GENOMIC DNA]</scope>
    <source>
        <strain evidence="3 4">MUSC 273</strain>
    </source>
</reference>
<feature type="domain" description="NAD-dependent epimerase/dehydratase" evidence="2">
    <location>
        <begin position="8"/>
        <end position="246"/>
    </location>
</feature>
<gene>
    <name evidence="3" type="ORF">LK12_19350</name>
</gene>